<keyword evidence="1" id="KW-0689">Ribosomal protein</keyword>
<reference evidence="2" key="1">
    <citation type="journal article" date="2019" name="Curr. Biol.">
        <title>Genome Sequence of Striga asiatica Provides Insight into the Evolution of Plant Parasitism.</title>
        <authorList>
            <person name="Yoshida S."/>
            <person name="Kim S."/>
            <person name="Wafula E.K."/>
            <person name="Tanskanen J."/>
            <person name="Kim Y.M."/>
            <person name="Honaas L."/>
            <person name="Yang Z."/>
            <person name="Spallek T."/>
            <person name="Conn C.E."/>
            <person name="Ichihashi Y."/>
            <person name="Cheong K."/>
            <person name="Cui S."/>
            <person name="Der J.P."/>
            <person name="Gundlach H."/>
            <person name="Jiao Y."/>
            <person name="Hori C."/>
            <person name="Ishida J.K."/>
            <person name="Kasahara H."/>
            <person name="Kiba T."/>
            <person name="Kim M.S."/>
            <person name="Koo N."/>
            <person name="Laohavisit A."/>
            <person name="Lee Y.H."/>
            <person name="Lumba S."/>
            <person name="McCourt P."/>
            <person name="Mortimer J.C."/>
            <person name="Mutuku J.M."/>
            <person name="Nomura T."/>
            <person name="Sasaki-Sekimoto Y."/>
            <person name="Seto Y."/>
            <person name="Wang Y."/>
            <person name="Wakatake T."/>
            <person name="Sakakibara H."/>
            <person name="Demura T."/>
            <person name="Yamaguchi S."/>
            <person name="Yoneyama K."/>
            <person name="Manabe R.I."/>
            <person name="Nelson D.C."/>
            <person name="Schulman A.H."/>
            <person name="Timko M.P."/>
            <person name="dePamphilis C.W."/>
            <person name="Choi D."/>
            <person name="Shirasu K."/>
        </authorList>
    </citation>
    <scope>NUCLEOTIDE SEQUENCE [LARGE SCALE GENOMIC DNA]</scope>
    <source>
        <strain evidence="2">cv. UVA1</strain>
    </source>
</reference>
<comment type="caution">
    <text evidence="1">The sequence shown here is derived from an EMBL/GenBank/DDBJ whole genome shotgun (WGS) entry which is preliminary data.</text>
</comment>
<dbReference type="AlphaFoldDB" id="A0A5A7RGQ6"/>
<sequence>MAPPPPMSTMFWNCRGLGGPSTVSQLKENKEDKKGGITRAESSYRNFNEFIHNLGGQDLGLLGHPYTWENCRSEEDNVEERLDRVFVSMDWSAFYASAKVHNIFRSSSDHSLLLLKAQLIQNLPKKRFYFDKRSLSKSGIHEVVAAAWSSTTEALAGFELALSGFGLNDSGLKSPNLNGLLINGSNPVFFRAKRASPSGQEPFNFSKWSKDFNSDRKKKLQHLNKVLEQQRAFGNNRDWLLWGEYKCELNKDNSLKEQYWRQKFRINWLQNSDKISKYFHAHTAQRRKTNNITKIIKEDGTPCTSPEEITGCIEEFYSHLFTSEGSSGGNNLLNNIQPVITADMNSEILTQVDETEIKERTRGELLRLL</sequence>
<keyword evidence="1" id="KW-0687">Ribonucleoprotein</keyword>
<gene>
    <name evidence="1" type="ORF">STAS_34122</name>
</gene>
<accession>A0A5A7RGQ6</accession>
<dbReference type="InterPro" id="IPR036691">
    <property type="entry name" value="Endo/exonu/phosph_ase_sf"/>
</dbReference>
<dbReference type="PANTHER" id="PTHR33710:SF64">
    <property type="entry name" value="ENDONUCLEASE_EXONUCLEASE_PHOSPHATASE DOMAIN-CONTAINING PROTEIN"/>
    <property type="match status" value="1"/>
</dbReference>
<dbReference type="Gene3D" id="3.60.10.10">
    <property type="entry name" value="Endonuclease/exonuclease/phosphatase"/>
    <property type="match status" value="1"/>
</dbReference>
<dbReference type="OrthoDB" id="1001388at2759"/>
<evidence type="ECO:0000313" key="1">
    <source>
        <dbReference type="EMBL" id="GER56395.1"/>
    </source>
</evidence>
<evidence type="ECO:0000313" key="2">
    <source>
        <dbReference type="Proteomes" id="UP000325081"/>
    </source>
</evidence>
<dbReference type="PANTHER" id="PTHR33710">
    <property type="entry name" value="BNAC02G09200D PROTEIN"/>
    <property type="match status" value="1"/>
</dbReference>
<keyword evidence="2" id="KW-1185">Reference proteome</keyword>
<dbReference type="SUPFAM" id="SSF56219">
    <property type="entry name" value="DNase I-like"/>
    <property type="match status" value="1"/>
</dbReference>
<protein>
    <submittedName>
        <fullName evidence="1">30S ribosomal protein S12</fullName>
    </submittedName>
</protein>
<name>A0A5A7RGQ6_STRAF</name>
<organism evidence="1 2">
    <name type="scientific">Striga asiatica</name>
    <name type="common">Asiatic witchweed</name>
    <name type="synonym">Buchnera asiatica</name>
    <dbReference type="NCBI Taxonomy" id="4170"/>
    <lineage>
        <taxon>Eukaryota</taxon>
        <taxon>Viridiplantae</taxon>
        <taxon>Streptophyta</taxon>
        <taxon>Embryophyta</taxon>
        <taxon>Tracheophyta</taxon>
        <taxon>Spermatophyta</taxon>
        <taxon>Magnoliopsida</taxon>
        <taxon>eudicotyledons</taxon>
        <taxon>Gunneridae</taxon>
        <taxon>Pentapetalae</taxon>
        <taxon>asterids</taxon>
        <taxon>lamiids</taxon>
        <taxon>Lamiales</taxon>
        <taxon>Orobanchaceae</taxon>
        <taxon>Buchnereae</taxon>
        <taxon>Striga</taxon>
    </lineage>
</organism>
<dbReference type="GO" id="GO:0005840">
    <property type="term" value="C:ribosome"/>
    <property type="evidence" value="ECO:0007669"/>
    <property type="project" value="UniProtKB-KW"/>
</dbReference>
<dbReference type="Proteomes" id="UP000325081">
    <property type="component" value="Unassembled WGS sequence"/>
</dbReference>
<proteinExistence type="predicted"/>
<dbReference type="EMBL" id="BKCP01012736">
    <property type="protein sequence ID" value="GER56395.1"/>
    <property type="molecule type" value="Genomic_DNA"/>
</dbReference>